<dbReference type="GO" id="GO:0005975">
    <property type="term" value="P:carbohydrate metabolic process"/>
    <property type="evidence" value="ECO:0007669"/>
    <property type="project" value="InterPro"/>
</dbReference>
<dbReference type="Pfam" id="PF09087">
    <property type="entry name" value="Cyc-maltodext_N"/>
    <property type="match status" value="1"/>
</dbReference>
<accession>A0A090QUE4</accession>
<dbReference type="InterPro" id="IPR013783">
    <property type="entry name" value="Ig-like_fold"/>
</dbReference>
<dbReference type="Pfam" id="PF10438">
    <property type="entry name" value="Cyc-maltodext_C"/>
    <property type="match status" value="1"/>
</dbReference>
<evidence type="ECO:0000259" key="4">
    <source>
        <dbReference type="SMART" id="SM00642"/>
    </source>
</evidence>
<proteinExistence type="predicted"/>
<dbReference type="SUPFAM" id="SSF51445">
    <property type="entry name" value="(Trans)glycosidases"/>
    <property type="match status" value="1"/>
</dbReference>
<dbReference type="Gene3D" id="2.60.40.10">
    <property type="entry name" value="Immunoglobulins"/>
    <property type="match status" value="1"/>
</dbReference>
<name>A0A090QUE4_NONUL</name>
<evidence type="ECO:0000256" key="1">
    <source>
        <dbReference type="ARBA" id="ARBA00022801"/>
    </source>
</evidence>
<dbReference type="SUPFAM" id="SSF51011">
    <property type="entry name" value="Glycosyl hydrolase domain"/>
    <property type="match status" value="1"/>
</dbReference>
<evidence type="ECO:0000313" key="6">
    <source>
        <dbReference type="Proteomes" id="UP000029226"/>
    </source>
</evidence>
<dbReference type="Gene3D" id="3.20.20.80">
    <property type="entry name" value="Glycosidases"/>
    <property type="match status" value="1"/>
</dbReference>
<dbReference type="InterPro" id="IPR019492">
    <property type="entry name" value="Cyclo-malto-dextrinase_C"/>
</dbReference>
<dbReference type="PANTHER" id="PTHR10357:SF210">
    <property type="entry name" value="MALTODEXTRIN GLUCOSIDASE"/>
    <property type="match status" value="1"/>
</dbReference>
<dbReference type="AlphaFoldDB" id="A0A090QUE4"/>
<dbReference type="InterPro" id="IPR015171">
    <property type="entry name" value="Cyc-maltodext_N"/>
</dbReference>
<evidence type="ECO:0000256" key="3">
    <source>
        <dbReference type="SAM" id="SignalP"/>
    </source>
</evidence>
<protein>
    <submittedName>
        <fullName evidence="5">Alpha-amylase (Neopullulanase) SusA</fullName>
        <ecNumber evidence="5">3.2.1.135</ecNumber>
    </submittedName>
</protein>
<keyword evidence="2 5" id="KW-0326">Glycosidase</keyword>
<dbReference type="Gene3D" id="2.60.40.1180">
    <property type="entry name" value="Golgi alpha-mannosidase II"/>
    <property type="match status" value="1"/>
</dbReference>
<feature type="domain" description="Glycosyl hydrolase family 13 catalytic" evidence="4">
    <location>
        <begin position="128"/>
        <end position="540"/>
    </location>
</feature>
<comment type="caution">
    <text evidence="5">The sequence shown here is derived from an EMBL/GenBank/DDBJ whole genome shotgun (WGS) entry which is preliminary data.</text>
</comment>
<dbReference type="InterPro" id="IPR006047">
    <property type="entry name" value="GH13_cat_dom"/>
</dbReference>
<dbReference type="Pfam" id="PF00128">
    <property type="entry name" value="Alpha-amylase"/>
    <property type="match status" value="1"/>
</dbReference>
<dbReference type="EMBL" id="BBMM01000001">
    <property type="protein sequence ID" value="GAK99081.1"/>
    <property type="molecule type" value="Genomic_DNA"/>
</dbReference>
<dbReference type="SMART" id="SM00642">
    <property type="entry name" value="Aamy"/>
    <property type="match status" value="1"/>
</dbReference>
<evidence type="ECO:0000313" key="5">
    <source>
        <dbReference type="EMBL" id="GAK99081.1"/>
    </source>
</evidence>
<dbReference type="EC" id="3.2.1.135" evidence="5"/>
<dbReference type="InterPro" id="IPR014756">
    <property type="entry name" value="Ig_E-set"/>
</dbReference>
<dbReference type="PANTHER" id="PTHR10357">
    <property type="entry name" value="ALPHA-AMYLASE FAMILY MEMBER"/>
    <property type="match status" value="1"/>
</dbReference>
<dbReference type="SUPFAM" id="SSF81296">
    <property type="entry name" value="E set domains"/>
    <property type="match status" value="1"/>
</dbReference>
<reference evidence="5 6" key="1">
    <citation type="journal article" date="2014" name="Genome Announc.">
        <title>Draft Genome Sequences of Marine Flavobacterium Nonlabens Strains NR17, NR24, NR27, NR32, NR33, and Ara13.</title>
        <authorList>
            <person name="Nakanishi M."/>
            <person name="Meirelles P."/>
            <person name="Suzuki R."/>
            <person name="Takatani N."/>
            <person name="Mino S."/>
            <person name="Suda W."/>
            <person name="Oshima K."/>
            <person name="Hattori M."/>
            <person name="Ohkuma M."/>
            <person name="Hosokawa M."/>
            <person name="Miyashita K."/>
            <person name="Thompson F.L."/>
            <person name="Niwa A."/>
            <person name="Sawabe T."/>
            <person name="Sawabe T."/>
        </authorList>
    </citation>
    <scope>NUCLEOTIDE SEQUENCE [LARGE SCALE GENOMIC DNA]</scope>
    <source>
        <strain evidence="6">JCM19314</strain>
    </source>
</reference>
<feature type="chain" id="PRO_5001862143" evidence="3">
    <location>
        <begin position="23"/>
        <end position="637"/>
    </location>
</feature>
<sequence>MNKVVQILSVLFIIAFAKASLAQDIQRIEPPFWWAGMEKSEIQIMMYGEDLYNYEAISTDLNLIEINKTENENYLFITVDTKGFEAGTYVFNLESVDGVVEVMEYELLPREKESAQRKGFDSSDAIYLIMPDRFANGDSSNDSTDDTVEKVNRDFKGGRHGGDLQGVIDHLDYLEDLGVTSLWSTPLLEDNDKRYSYHTYAQSDLYKVDPRYGSNEDYKRLGDELHKRDMKLIMDYVTNHWGGATHWMMQDLPTQTWIHQFDDNRGKDYPVDGYANSSYRQTTQMDPNASQIDETYAEKGWFVSSMPDLNQGEPLLLNYLIQNTIWWIEYAGLDGLRVDTYSYNEKKGIAAWTKAVMDEYPNFNIVGETWLHDQSQIAYWQKDSKIAAIQDYNTYLPSVMDFTLHDAIMKAFDEDQQNWDQGMIKIYDNFVNDFLYPNIDNILVFAGNHDTNRINGDGLYNGDLKKYKLAMTLVLTTRGIPQLYYGDEIGMAGNRDTDGDGDIRRDFPGGWNGDEINAFKKPTDYQKGFQDFTKRLLNYRKNKPVLHTGKLLQYVPENNCYVYFRYNDESRVMIIINNNPEAITLNLNRFKEGIDGKENGIDVLTNQKINLSDSVKVPGKTSMVIDLDNQKRKERFF</sequence>
<feature type="signal peptide" evidence="3">
    <location>
        <begin position="1"/>
        <end position="22"/>
    </location>
</feature>
<keyword evidence="3" id="KW-0732">Signal</keyword>
<organism evidence="5 6">
    <name type="scientific">Nonlabens ulvanivorans</name>
    <name type="common">Persicivirga ulvanivorans</name>
    <dbReference type="NCBI Taxonomy" id="906888"/>
    <lineage>
        <taxon>Bacteria</taxon>
        <taxon>Pseudomonadati</taxon>
        <taxon>Bacteroidota</taxon>
        <taxon>Flavobacteriia</taxon>
        <taxon>Flavobacteriales</taxon>
        <taxon>Flavobacteriaceae</taxon>
        <taxon>Nonlabens</taxon>
    </lineage>
</organism>
<evidence type="ECO:0000256" key="2">
    <source>
        <dbReference type="ARBA" id="ARBA00023295"/>
    </source>
</evidence>
<dbReference type="Proteomes" id="UP000029226">
    <property type="component" value="Unassembled WGS sequence"/>
</dbReference>
<dbReference type="CDD" id="cd11340">
    <property type="entry name" value="AmyAc_bac_CMD_like_3"/>
    <property type="match status" value="1"/>
</dbReference>
<dbReference type="InterPro" id="IPR017853">
    <property type="entry name" value="GH"/>
</dbReference>
<gene>
    <name evidence="5" type="ORF">JCM19314_3112</name>
</gene>
<dbReference type="InterPro" id="IPR013780">
    <property type="entry name" value="Glyco_hydro_b"/>
</dbReference>
<dbReference type="GO" id="GO:0031216">
    <property type="term" value="F:neopullulanase activity"/>
    <property type="evidence" value="ECO:0007669"/>
    <property type="project" value="UniProtKB-EC"/>
</dbReference>
<keyword evidence="1 5" id="KW-0378">Hydrolase</keyword>